<accession>A0A0D6Q2N6</accession>
<gene>
    <name evidence="2" type="ORF">Geu3261_0156_028</name>
</gene>
<comment type="caution">
    <text evidence="2">The sequence shown here is derived from an EMBL/GenBank/DDBJ whole genome shotgun (WGS) entry which is preliminary data.</text>
</comment>
<protein>
    <submittedName>
        <fullName evidence="2">Uncharacterized protein</fullName>
    </submittedName>
</protein>
<reference evidence="2 3" key="1">
    <citation type="submission" date="2012-11" db="EMBL/GenBank/DDBJ databases">
        <title>Whole genome sequence of Gluconacetobacter europaeus NBRC3261.</title>
        <authorList>
            <person name="Azuma Y."/>
            <person name="Higashiura N."/>
            <person name="Hirakawa H."/>
            <person name="Matsushita K."/>
        </authorList>
    </citation>
    <scope>NUCLEOTIDE SEQUENCE [LARGE SCALE GENOMIC DNA]</scope>
    <source>
        <strain evidence="2 3">NBRC 3261</strain>
    </source>
</reference>
<proteinExistence type="predicted"/>
<keyword evidence="1" id="KW-1133">Transmembrane helix</keyword>
<dbReference type="Proteomes" id="UP000032675">
    <property type="component" value="Unassembled WGS sequence"/>
</dbReference>
<keyword evidence="1" id="KW-0812">Transmembrane</keyword>
<evidence type="ECO:0000313" key="2">
    <source>
        <dbReference type="EMBL" id="GAN97225.1"/>
    </source>
</evidence>
<dbReference type="AlphaFoldDB" id="A0A0D6Q2N6"/>
<name>A0A0D6Q2N6_KOMEU</name>
<dbReference type="EMBL" id="BANI01000137">
    <property type="protein sequence ID" value="GAN97225.1"/>
    <property type="molecule type" value="Genomic_DNA"/>
</dbReference>
<organism evidence="2 3">
    <name type="scientific">Komagataeibacter europaeus NBRC 3261</name>
    <dbReference type="NCBI Taxonomy" id="1234669"/>
    <lineage>
        <taxon>Bacteria</taxon>
        <taxon>Pseudomonadati</taxon>
        <taxon>Pseudomonadota</taxon>
        <taxon>Alphaproteobacteria</taxon>
        <taxon>Acetobacterales</taxon>
        <taxon>Acetobacteraceae</taxon>
        <taxon>Komagataeibacter</taxon>
    </lineage>
</organism>
<feature type="transmembrane region" description="Helical" evidence="1">
    <location>
        <begin position="12"/>
        <end position="34"/>
    </location>
</feature>
<evidence type="ECO:0000313" key="3">
    <source>
        <dbReference type="Proteomes" id="UP000032675"/>
    </source>
</evidence>
<keyword evidence="1" id="KW-0472">Membrane</keyword>
<evidence type="ECO:0000256" key="1">
    <source>
        <dbReference type="SAM" id="Phobius"/>
    </source>
</evidence>
<sequence length="81" mass="9268">MAWTSRGCIPQYAAIWVKVSAVFSISHTAVALGIKGRAVILRSYSVWRHTQAPERVFETAPEKAEAVRTCWRARNRKHSWK</sequence>